<proteinExistence type="predicted"/>
<keyword evidence="3" id="KW-1185">Reference proteome</keyword>
<keyword evidence="2" id="KW-0675">Receptor</keyword>
<gene>
    <name evidence="2" type="ORF">SAMN04488524_2804</name>
</gene>
<name>A0A1W2C0L4_9SPHI</name>
<reference evidence="3" key="1">
    <citation type="submission" date="2017-04" db="EMBL/GenBank/DDBJ databases">
        <authorList>
            <person name="Varghese N."/>
            <person name="Submissions S."/>
        </authorList>
    </citation>
    <scope>NUCLEOTIDE SEQUENCE [LARGE SCALE GENOMIC DNA]</scope>
    <source>
        <strain evidence="3">DSM 12126</strain>
    </source>
</reference>
<evidence type="ECO:0000313" key="3">
    <source>
        <dbReference type="Proteomes" id="UP000192756"/>
    </source>
</evidence>
<dbReference type="OrthoDB" id="742586at2"/>
<dbReference type="Proteomes" id="UP000192756">
    <property type="component" value="Unassembled WGS sequence"/>
</dbReference>
<dbReference type="AlphaFoldDB" id="A0A1W2C0L4"/>
<evidence type="ECO:0000313" key="2">
    <source>
        <dbReference type="EMBL" id="SMC78719.1"/>
    </source>
</evidence>
<protein>
    <submittedName>
        <fullName evidence="2">Outer membrane receptor proteins, mostly Fe transport</fullName>
    </submittedName>
</protein>
<accession>A0A1W2C0L4</accession>
<dbReference type="RefSeq" id="WP_084239439.1">
    <property type="nucleotide sequence ID" value="NZ_FWXT01000001.1"/>
</dbReference>
<feature type="signal peptide" evidence="1">
    <location>
        <begin position="1"/>
        <end position="19"/>
    </location>
</feature>
<sequence length="671" mass="74234">MKRTLLLSAAMLCTAVAFAQSPAQPFSGKNIWNDRPDVIIKAEELKNFPGAELAEMLYGRLPGLDQLNAGGLTVTFIVDGVVWPGADALSIHNIEEIAYYRGGLNSKLGIQNISTGGVIYITTKTAAFKQPLGLTFNTLLGANSLKTNDNKDHSTFQSYQAALAQGTDKFAWRAAAVYNRNARNLTRFDFMNQFQLNADLRFSPWSWIELGLKTNYAPAKGDSPIDTDPVSGLEKQLKNKQDNWNGSFYLKVEPLKGLLNETRLQKQRIIADFDSYTVSANGSNDGTRNYQTNLLHSSYKNLTALNNLSYSFNLHKEQIKAKASAIFQYNHMKSKSDFSMASYRSKTGWAGAVSPEMSNTQMMETGARSYGLVGDLSLDFYNILSLKAGVRRDSYTQGNIGRAFYAPYFYGGLSLKQLVLKDVKAVNDFLVFGSYGQYHADAPLDLNTGAGITGTGMTTISGDFAESNKSSMESFGAKLMLFDRVTIGGDWYRNDHYVVMLLPVSPGYIYVDLPAEYSNWRIWANAEVFRSTAFKWNMGLNIFKNNTKIDLASAGIMLKNDPNASAALQTGMQQNFSYANFSLNINGNAYFDHLVFKTEGTNTGVQVIANKADFINLNYLSFGYNFKGKLRPKACKSLNVSLVARNLVQERKNVQDNPGSKTIGFAINAGF</sequence>
<keyword evidence="1" id="KW-0732">Signal</keyword>
<dbReference type="SUPFAM" id="SSF56935">
    <property type="entry name" value="Porins"/>
    <property type="match status" value="1"/>
</dbReference>
<organism evidence="2 3">
    <name type="scientific">Pedobacter africanus</name>
    <dbReference type="NCBI Taxonomy" id="151894"/>
    <lineage>
        <taxon>Bacteria</taxon>
        <taxon>Pseudomonadati</taxon>
        <taxon>Bacteroidota</taxon>
        <taxon>Sphingobacteriia</taxon>
        <taxon>Sphingobacteriales</taxon>
        <taxon>Sphingobacteriaceae</taxon>
        <taxon>Pedobacter</taxon>
    </lineage>
</organism>
<dbReference type="STRING" id="151894.SAMN04488524_2804"/>
<feature type="chain" id="PRO_5013229872" evidence="1">
    <location>
        <begin position="20"/>
        <end position="671"/>
    </location>
</feature>
<evidence type="ECO:0000256" key="1">
    <source>
        <dbReference type="SAM" id="SignalP"/>
    </source>
</evidence>
<dbReference type="EMBL" id="FWXT01000001">
    <property type="protein sequence ID" value="SMC78719.1"/>
    <property type="molecule type" value="Genomic_DNA"/>
</dbReference>